<proteinExistence type="predicted"/>
<gene>
    <name evidence="2" type="ORF">SAMN05444165_3382</name>
</gene>
<feature type="chain" id="PRO_5013314843" description="Lipoprotein" evidence="1">
    <location>
        <begin position="27"/>
        <end position="266"/>
    </location>
</feature>
<evidence type="ECO:0000256" key="1">
    <source>
        <dbReference type="SAM" id="SignalP"/>
    </source>
</evidence>
<name>A0A1N6JPC9_9BURK</name>
<protein>
    <recommendedName>
        <fullName evidence="4">Lipoprotein</fullName>
    </recommendedName>
</protein>
<dbReference type="AlphaFoldDB" id="A0A1N6JPC9"/>
<dbReference type="OrthoDB" id="9092573at2"/>
<keyword evidence="3" id="KW-1185">Reference proteome</keyword>
<keyword evidence="1" id="KW-0732">Signal</keyword>
<reference evidence="2 3" key="1">
    <citation type="submission" date="2016-11" db="EMBL/GenBank/DDBJ databases">
        <authorList>
            <person name="Jaros S."/>
            <person name="Januszkiewicz K."/>
            <person name="Wedrychowicz H."/>
        </authorList>
    </citation>
    <scope>NUCLEOTIDE SEQUENCE [LARGE SCALE GENOMIC DNA]</scope>
    <source>
        <strain evidence="2 3">GAS95</strain>
    </source>
</reference>
<feature type="signal peptide" evidence="1">
    <location>
        <begin position="1"/>
        <end position="26"/>
    </location>
</feature>
<dbReference type="RefSeq" id="WP_074296699.1">
    <property type="nucleotide sequence ID" value="NZ_FSRU01000001.1"/>
</dbReference>
<evidence type="ECO:0000313" key="2">
    <source>
        <dbReference type="EMBL" id="SIO45886.1"/>
    </source>
</evidence>
<accession>A0A1N6JPC9</accession>
<dbReference type="Proteomes" id="UP000185151">
    <property type="component" value="Unassembled WGS sequence"/>
</dbReference>
<sequence length="266" mass="28154">MSNLKTRLIRFNTACLLACVSVLAHAATPAAASTAAAASGAASAAIAEVLAARPIVGDDPVAIRNTLAKHSIHGNAPSLRDRIRALIPYRKAQHDLGLTQASLDRELVFVVPIPYGVLYQSKSHVLTIDADLANEDIPGAILLKKTVDGPDGRGLTVAAEAKAKGFIQQIDLIGLKSDATGKTRIRGHLTLPAATFAKVDGDFAIALMCSLAPPYLSDQREHSDPTDDEPTDITTRTSILYTEIQAVWLISPQTGTVLSKNLHVSN</sequence>
<evidence type="ECO:0000313" key="3">
    <source>
        <dbReference type="Proteomes" id="UP000185151"/>
    </source>
</evidence>
<evidence type="ECO:0008006" key="4">
    <source>
        <dbReference type="Google" id="ProtNLM"/>
    </source>
</evidence>
<dbReference type="EMBL" id="FSRU01000001">
    <property type="protein sequence ID" value="SIO45886.1"/>
    <property type="molecule type" value="Genomic_DNA"/>
</dbReference>
<organism evidence="2 3">
    <name type="scientific">Paraburkholderia phenazinium</name>
    <dbReference type="NCBI Taxonomy" id="60549"/>
    <lineage>
        <taxon>Bacteria</taxon>
        <taxon>Pseudomonadati</taxon>
        <taxon>Pseudomonadota</taxon>
        <taxon>Betaproteobacteria</taxon>
        <taxon>Burkholderiales</taxon>
        <taxon>Burkholderiaceae</taxon>
        <taxon>Paraburkholderia</taxon>
    </lineage>
</organism>